<organism evidence="13 14">
    <name type="scientific">Aspergillus homomorphus (strain CBS 101889)</name>
    <dbReference type="NCBI Taxonomy" id="1450537"/>
    <lineage>
        <taxon>Eukaryota</taxon>
        <taxon>Fungi</taxon>
        <taxon>Dikarya</taxon>
        <taxon>Ascomycota</taxon>
        <taxon>Pezizomycotina</taxon>
        <taxon>Eurotiomycetes</taxon>
        <taxon>Eurotiomycetidae</taxon>
        <taxon>Eurotiales</taxon>
        <taxon>Aspergillaceae</taxon>
        <taxon>Aspergillus</taxon>
        <taxon>Aspergillus subgen. Circumdati</taxon>
    </lineage>
</organism>
<proteinExistence type="inferred from homology"/>
<keyword evidence="10" id="KW-0496">Mitochondrion</keyword>
<dbReference type="OrthoDB" id="5598305at2759"/>
<keyword evidence="4" id="KW-0813">Transport</keyword>
<dbReference type="InterPro" id="IPR021056">
    <property type="entry name" value="Mt_import_IM_translocase_Tim54"/>
</dbReference>
<name>A0A395HYD6_ASPHC</name>
<protein>
    <recommendedName>
        <fullName evidence="3">Mitochondrial import inner membrane translocase subunit TIM54</fullName>
    </recommendedName>
</protein>
<keyword evidence="5" id="KW-0812">Transmembrane</keyword>
<keyword evidence="9" id="KW-0811">Translocation</keyword>
<accession>A0A395HYD6</accession>
<feature type="compositionally biased region" description="Basic and acidic residues" evidence="12">
    <location>
        <begin position="247"/>
        <end position="256"/>
    </location>
</feature>
<feature type="compositionally biased region" description="Polar residues" evidence="12">
    <location>
        <begin position="231"/>
        <end position="245"/>
    </location>
</feature>
<evidence type="ECO:0000256" key="5">
    <source>
        <dbReference type="ARBA" id="ARBA00022692"/>
    </source>
</evidence>
<keyword evidence="14" id="KW-1185">Reference proteome</keyword>
<keyword evidence="7" id="KW-0653">Protein transport</keyword>
<feature type="region of interest" description="Disordered" evidence="12">
    <location>
        <begin position="211"/>
        <end position="284"/>
    </location>
</feature>
<keyword evidence="11" id="KW-0472">Membrane</keyword>
<dbReference type="GO" id="GO:0005743">
    <property type="term" value="C:mitochondrial inner membrane"/>
    <property type="evidence" value="ECO:0007669"/>
    <property type="project" value="UniProtKB-SubCell"/>
</dbReference>
<evidence type="ECO:0000256" key="1">
    <source>
        <dbReference type="ARBA" id="ARBA00004434"/>
    </source>
</evidence>
<feature type="compositionally biased region" description="Low complexity" evidence="12">
    <location>
        <begin position="13"/>
        <end position="30"/>
    </location>
</feature>
<evidence type="ECO:0000256" key="3">
    <source>
        <dbReference type="ARBA" id="ARBA00020796"/>
    </source>
</evidence>
<keyword evidence="8" id="KW-1133">Transmembrane helix</keyword>
<evidence type="ECO:0000313" key="13">
    <source>
        <dbReference type="EMBL" id="RAL12455.1"/>
    </source>
</evidence>
<dbReference type="RefSeq" id="XP_025551609.1">
    <property type="nucleotide sequence ID" value="XM_025695178.1"/>
</dbReference>
<evidence type="ECO:0000256" key="8">
    <source>
        <dbReference type="ARBA" id="ARBA00022989"/>
    </source>
</evidence>
<feature type="region of interest" description="Disordered" evidence="12">
    <location>
        <begin position="1"/>
        <end position="30"/>
    </location>
</feature>
<evidence type="ECO:0000256" key="4">
    <source>
        <dbReference type="ARBA" id="ARBA00022448"/>
    </source>
</evidence>
<evidence type="ECO:0000256" key="10">
    <source>
        <dbReference type="ARBA" id="ARBA00023128"/>
    </source>
</evidence>
<dbReference type="InterPro" id="IPR050187">
    <property type="entry name" value="Lipid_Phosphate_FormReg"/>
</dbReference>
<comment type="similarity">
    <text evidence="2">Belongs to the TIM54 family.</text>
</comment>
<dbReference type="PANTHER" id="PTHR12358:SF101">
    <property type="entry name" value="MITOCHONDRIAL IMPORT INNER MEMBRANE TRANSLOCASE SUBUNIT TIM54"/>
    <property type="match status" value="1"/>
</dbReference>
<evidence type="ECO:0000256" key="7">
    <source>
        <dbReference type="ARBA" id="ARBA00022927"/>
    </source>
</evidence>
<dbReference type="EMBL" id="KZ824283">
    <property type="protein sequence ID" value="RAL12455.1"/>
    <property type="molecule type" value="Genomic_DNA"/>
</dbReference>
<evidence type="ECO:0000313" key="14">
    <source>
        <dbReference type="Proteomes" id="UP000248961"/>
    </source>
</evidence>
<evidence type="ECO:0000256" key="12">
    <source>
        <dbReference type="SAM" id="MobiDB-lite"/>
    </source>
</evidence>
<feature type="region of interest" description="Disordered" evidence="12">
    <location>
        <begin position="335"/>
        <end position="356"/>
    </location>
</feature>
<feature type="compositionally biased region" description="Low complexity" evidence="12">
    <location>
        <begin position="258"/>
        <end position="273"/>
    </location>
</feature>
<comment type="subcellular location">
    <subcellularLocation>
        <location evidence="1">Mitochondrion inner membrane</location>
        <topology evidence="1">Single-pass membrane protein</topology>
    </subcellularLocation>
</comment>
<feature type="compositionally biased region" description="Low complexity" evidence="12">
    <location>
        <begin position="338"/>
        <end position="356"/>
    </location>
</feature>
<dbReference type="Proteomes" id="UP000248961">
    <property type="component" value="Unassembled WGS sequence"/>
</dbReference>
<gene>
    <name evidence="13" type="ORF">BO97DRAFT_405423</name>
</gene>
<evidence type="ECO:0000256" key="6">
    <source>
        <dbReference type="ARBA" id="ARBA00022792"/>
    </source>
</evidence>
<sequence length="467" mass="52791">MADSSNPKPAETAGSAQSAASKPASKPANPAFRMMGLPNIKFRLPSRNWMIFWTITGSFTAALIYDRREKRRAQEKWCDLVAHLSKETLPVEQMRRKITVFLAAPPGDGLRVARDHFKEYVKPILVAAAVDYQVIEGRREGEVRAGLAEQIRKNRRRAGEPSSVVEEPSVESVIYDARTRIGITDEPGPKGDLVIGRHTWKEYIRGLHEGWLGPLDPPPPPVSDPVDDQPTLNPDSPTPENQETPLNEEKKDEPQQPKKPTGPTPTYLPTTEYAQQPLPSTLPTTLDGSVPIPFPHLLGFLNTPIRIYRYLNRRYLADEIGRDVAALILASSSRPYAETQPDTTPSTEPEPETTTYEQQITLQDAEQDWHKSVHKPYENDPTREREWLDPVVLDARLASRMQRYVMSPEEEDRAARIAAGEEYIRGEERPAPVSVWQRLWVKYGYGEDEETLKRRPILGNLDNEDGE</sequence>
<evidence type="ECO:0000256" key="9">
    <source>
        <dbReference type="ARBA" id="ARBA00023010"/>
    </source>
</evidence>
<evidence type="ECO:0000256" key="11">
    <source>
        <dbReference type="ARBA" id="ARBA00023136"/>
    </source>
</evidence>
<keyword evidence="6" id="KW-0999">Mitochondrion inner membrane</keyword>
<dbReference type="GO" id="GO:0015031">
    <property type="term" value="P:protein transport"/>
    <property type="evidence" value="ECO:0007669"/>
    <property type="project" value="UniProtKB-KW"/>
</dbReference>
<dbReference type="AlphaFoldDB" id="A0A395HYD6"/>
<reference evidence="13 14" key="1">
    <citation type="submission" date="2018-02" db="EMBL/GenBank/DDBJ databases">
        <title>The genomes of Aspergillus section Nigri reveals drivers in fungal speciation.</title>
        <authorList>
            <consortium name="DOE Joint Genome Institute"/>
            <person name="Vesth T.C."/>
            <person name="Nybo J."/>
            <person name="Theobald S."/>
            <person name="Brandl J."/>
            <person name="Frisvad J.C."/>
            <person name="Nielsen K.F."/>
            <person name="Lyhne E.K."/>
            <person name="Kogle M.E."/>
            <person name="Kuo A."/>
            <person name="Riley R."/>
            <person name="Clum A."/>
            <person name="Nolan M."/>
            <person name="Lipzen A."/>
            <person name="Salamov A."/>
            <person name="Henrissat B."/>
            <person name="Wiebenga A."/>
            <person name="De vries R.P."/>
            <person name="Grigoriev I.V."/>
            <person name="Mortensen U.H."/>
            <person name="Andersen M.R."/>
            <person name="Baker S.E."/>
        </authorList>
    </citation>
    <scope>NUCLEOTIDE SEQUENCE [LARGE SCALE GENOMIC DNA]</scope>
    <source>
        <strain evidence="13 14">CBS 101889</strain>
    </source>
</reference>
<dbReference type="VEuPathDB" id="FungiDB:BO97DRAFT_405423"/>
<dbReference type="STRING" id="1450537.A0A395HYD6"/>
<dbReference type="Pfam" id="PF11711">
    <property type="entry name" value="Tim54"/>
    <property type="match status" value="1"/>
</dbReference>
<dbReference type="GeneID" id="37199467"/>
<evidence type="ECO:0000256" key="2">
    <source>
        <dbReference type="ARBA" id="ARBA00006355"/>
    </source>
</evidence>
<dbReference type="PANTHER" id="PTHR12358">
    <property type="entry name" value="SPHINGOSINE KINASE"/>
    <property type="match status" value="1"/>
</dbReference>